<feature type="region of interest" description="Disordered" evidence="3">
    <location>
        <begin position="78"/>
        <end position="164"/>
    </location>
</feature>
<feature type="compositionally biased region" description="Polar residues" evidence="3">
    <location>
        <begin position="152"/>
        <end position="164"/>
    </location>
</feature>
<evidence type="ECO:0000313" key="6">
    <source>
        <dbReference type="EMBL" id="KAF4615489.1"/>
    </source>
</evidence>
<protein>
    <recommendedName>
        <fullName evidence="5">SH3 domain-containing protein</fullName>
    </recommendedName>
</protein>
<evidence type="ECO:0000256" key="1">
    <source>
        <dbReference type="ARBA" id="ARBA00022443"/>
    </source>
</evidence>
<comment type="caution">
    <text evidence="6">The sequence shown here is derived from an EMBL/GenBank/DDBJ whole genome shotgun (WGS) entry which is preliminary data.</text>
</comment>
<keyword evidence="7" id="KW-1185">Reference proteome</keyword>
<evidence type="ECO:0000313" key="7">
    <source>
        <dbReference type="Proteomes" id="UP000521872"/>
    </source>
</evidence>
<feature type="compositionally biased region" description="Polar residues" evidence="3">
    <location>
        <begin position="343"/>
        <end position="352"/>
    </location>
</feature>
<dbReference type="EMBL" id="JAACJL010000044">
    <property type="protein sequence ID" value="KAF4615489.1"/>
    <property type="molecule type" value="Genomic_DNA"/>
</dbReference>
<reference evidence="6 7" key="1">
    <citation type="submission" date="2019-12" db="EMBL/GenBank/DDBJ databases">
        <authorList>
            <person name="Floudas D."/>
            <person name="Bentzer J."/>
            <person name="Ahren D."/>
            <person name="Johansson T."/>
            <person name="Persson P."/>
            <person name="Tunlid A."/>
        </authorList>
    </citation>
    <scope>NUCLEOTIDE SEQUENCE [LARGE SCALE GENOMIC DNA]</scope>
    <source>
        <strain evidence="6 7">CBS 102.39</strain>
    </source>
</reference>
<dbReference type="Pfam" id="PF00018">
    <property type="entry name" value="SH3_1"/>
    <property type="match status" value="1"/>
</dbReference>
<dbReference type="PROSITE" id="PS50002">
    <property type="entry name" value="SH3"/>
    <property type="match status" value="1"/>
</dbReference>
<feature type="region of interest" description="Disordered" evidence="3">
    <location>
        <begin position="333"/>
        <end position="370"/>
    </location>
</feature>
<sequence length="370" mass="38377">MRRRGSKHWKRAGRVLLVGKRQDGQDGDEDDPNTSDAQAEPTDVDAPDDSSSSPPTIIIDGGGFTLTGPITFTITRSIPDFPSSSTSISSSSALPSITPTLSSSSSSTVQTESSPTSTSTSSSSSDPGTLSSTTFQATSTPTMSPKPSSDSGTQSGNDAAQMGGLQSSNKSLPAGTIVGIVVACLFILIGASIFLYRQISRAQRKRDTGLWATPGQRNSVGNIPNTTTFNPRASQAGVIAPPLSYNPNGNPGNAEGGAPLYAAPLAAYRGPSVATVTSTFVPDLADEIPVRHGEQLRVLAQYDDGWALCTRLDGSGEQGMVPLDCLDWGRRMTTPAAGIDDSSGASQQTSPPGTRRASRRMSSLPPKRAG</sequence>
<feature type="domain" description="SH3" evidence="5">
    <location>
        <begin position="269"/>
        <end position="331"/>
    </location>
</feature>
<organism evidence="6 7">
    <name type="scientific">Agrocybe pediades</name>
    <dbReference type="NCBI Taxonomy" id="84607"/>
    <lineage>
        <taxon>Eukaryota</taxon>
        <taxon>Fungi</taxon>
        <taxon>Dikarya</taxon>
        <taxon>Basidiomycota</taxon>
        <taxon>Agaricomycotina</taxon>
        <taxon>Agaricomycetes</taxon>
        <taxon>Agaricomycetidae</taxon>
        <taxon>Agaricales</taxon>
        <taxon>Agaricineae</taxon>
        <taxon>Strophariaceae</taxon>
        <taxon>Agrocybe</taxon>
    </lineage>
</organism>
<dbReference type="AlphaFoldDB" id="A0A8H4QR81"/>
<accession>A0A8H4QR81</accession>
<feature type="compositionally biased region" description="Basic residues" evidence="3">
    <location>
        <begin position="1"/>
        <end position="13"/>
    </location>
</feature>
<dbReference type="SUPFAM" id="SSF50044">
    <property type="entry name" value="SH3-domain"/>
    <property type="match status" value="1"/>
</dbReference>
<dbReference type="InterPro" id="IPR036028">
    <property type="entry name" value="SH3-like_dom_sf"/>
</dbReference>
<dbReference type="Gene3D" id="2.30.30.40">
    <property type="entry name" value="SH3 Domains"/>
    <property type="match status" value="1"/>
</dbReference>
<name>A0A8H4QR81_9AGAR</name>
<proteinExistence type="predicted"/>
<evidence type="ECO:0000256" key="4">
    <source>
        <dbReference type="SAM" id="Phobius"/>
    </source>
</evidence>
<evidence type="ECO:0000256" key="3">
    <source>
        <dbReference type="SAM" id="MobiDB-lite"/>
    </source>
</evidence>
<feature type="region of interest" description="Disordered" evidence="3">
    <location>
        <begin position="1"/>
        <end position="66"/>
    </location>
</feature>
<evidence type="ECO:0000256" key="2">
    <source>
        <dbReference type="PROSITE-ProRule" id="PRU00192"/>
    </source>
</evidence>
<feature type="compositionally biased region" description="Low complexity" evidence="3">
    <location>
        <begin position="78"/>
        <end position="151"/>
    </location>
</feature>
<feature type="compositionally biased region" description="Low complexity" evidence="3">
    <location>
        <begin position="49"/>
        <end position="59"/>
    </location>
</feature>
<keyword evidence="4" id="KW-1133">Transmembrane helix</keyword>
<keyword evidence="1 2" id="KW-0728">SH3 domain</keyword>
<dbReference type="Proteomes" id="UP000521872">
    <property type="component" value="Unassembled WGS sequence"/>
</dbReference>
<keyword evidence="4" id="KW-0472">Membrane</keyword>
<evidence type="ECO:0000259" key="5">
    <source>
        <dbReference type="PROSITE" id="PS50002"/>
    </source>
</evidence>
<keyword evidence="4" id="KW-0812">Transmembrane</keyword>
<feature type="transmembrane region" description="Helical" evidence="4">
    <location>
        <begin position="172"/>
        <end position="196"/>
    </location>
</feature>
<dbReference type="InterPro" id="IPR001452">
    <property type="entry name" value="SH3_domain"/>
</dbReference>
<gene>
    <name evidence="6" type="ORF">D9613_002599</name>
</gene>